<dbReference type="KEGG" id="lak:106181815"/>
<evidence type="ECO:0000256" key="2">
    <source>
        <dbReference type="ARBA" id="ARBA00022801"/>
    </source>
</evidence>
<dbReference type="Pfam" id="PF00089">
    <property type="entry name" value="Trypsin"/>
    <property type="match status" value="1"/>
</dbReference>
<dbReference type="InterPro" id="IPR018114">
    <property type="entry name" value="TRYPSIN_HIS"/>
</dbReference>
<dbReference type="InterPro" id="IPR009003">
    <property type="entry name" value="Peptidase_S1_PA"/>
</dbReference>
<dbReference type="SMART" id="SM00020">
    <property type="entry name" value="Tryp_SPc"/>
    <property type="match status" value="1"/>
</dbReference>
<accession>A0A1S3KH24</accession>
<dbReference type="GO" id="GO:0004252">
    <property type="term" value="F:serine-type endopeptidase activity"/>
    <property type="evidence" value="ECO:0007669"/>
    <property type="project" value="InterPro"/>
</dbReference>
<keyword evidence="1 5" id="KW-0645">Protease</keyword>
<dbReference type="FunCoup" id="A0A1S3KH24">
    <property type="interactions" value="36"/>
</dbReference>
<dbReference type="GeneID" id="106181815"/>
<dbReference type="GO" id="GO:0006508">
    <property type="term" value="P:proteolysis"/>
    <property type="evidence" value="ECO:0007669"/>
    <property type="project" value="UniProtKB-KW"/>
</dbReference>
<organism evidence="9 10">
    <name type="scientific">Lingula anatina</name>
    <name type="common">Brachiopod</name>
    <name type="synonym">Lingula unguis</name>
    <dbReference type="NCBI Taxonomy" id="7574"/>
    <lineage>
        <taxon>Eukaryota</taxon>
        <taxon>Metazoa</taxon>
        <taxon>Spiralia</taxon>
        <taxon>Lophotrochozoa</taxon>
        <taxon>Brachiopoda</taxon>
        <taxon>Linguliformea</taxon>
        <taxon>Lingulata</taxon>
        <taxon>Lingulida</taxon>
        <taxon>Linguloidea</taxon>
        <taxon>Lingulidae</taxon>
        <taxon>Lingula</taxon>
    </lineage>
</organism>
<dbReference type="InterPro" id="IPR033116">
    <property type="entry name" value="TRYPSIN_SER"/>
</dbReference>
<dbReference type="InterPro" id="IPR001254">
    <property type="entry name" value="Trypsin_dom"/>
</dbReference>
<gene>
    <name evidence="10" type="primary">LOC106181815</name>
</gene>
<dbReference type="FunFam" id="2.40.10.10:FF:000003">
    <property type="entry name" value="Transmembrane serine protease 3"/>
    <property type="match status" value="1"/>
</dbReference>
<dbReference type="InterPro" id="IPR043504">
    <property type="entry name" value="Peptidase_S1_PA_chymotrypsin"/>
</dbReference>
<feature type="domain" description="Peptidase S1" evidence="8">
    <location>
        <begin position="123"/>
        <end position="368"/>
    </location>
</feature>
<protein>
    <submittedName>
        <fullName evidence="10">Tryptase-2</fullName>
    </submittedName>
</protein>
<evidence type="ECO:0000256" key="1">
    <source>
        <dbReference type="ARBA" id="ARBA00022670"/>
    </source>
</evidence>
<dbReference type="SUPFAM" id="SSF50494">
    <property type="entry name" value="Trypsin-like serine proteases"/>
    <property type="match status" value="1"/>
</dbReference>
<feature type="chain" id="PRO_5010324476" evidence="7">
    <location>
        <begin position="27"/>
        <end position="380"/>
    </location>
</feature>
<dbReference type="OrthoDB" id="9970815at2759"/>
<evidence type="ECO:0000256" key="4">
    <source>
        <dbReference type="ARBA" id="ARBA00023157"/>
    </source>
</evidence>
<dbReference type="PRINTS" id="PR00722">
    <property type="entry name" value="CHYMOTRYPSIN"/>
</dbReference>
<dbReference type="PROSITE" id="PS50240">
    <property type="entry name" value="TRYPSIN_DOM"/>
    <property type="match status" value="1"/>
</dbReference>
<name>A0A1S3KH24_LINAN</name>
<feature type="signal peptide" evidence="7">
    <location>
        <begin position="1"/>
        <end position="26"/>
    </location>
</feature>
<dbReference type="InterPro" id="IPR001314">
    <property type="entry name" value="Peptidase_S1A"/>
</dbReference>
<proteinExistence type="predicted"/>
<evidence type="ECO:0000256" key="5">
    <source>
        <dbReference type="RuleBase" id="RU363034"/>
    </source>
</evidence>
<keyword evidence="9" id="KW-1185">Reference proteome</keyword>
<dbReference type="PROSITE" id="PS00135">
    <property type="entry name" value="TRYPSIN_SER"/>
    <property type="match status" value="1"/>
</dbReference>
<evidence type="ECO:0000313" key="10">
    <source>
        <dbReference type="RefSeq" id="XP_013421764.1"/>
    </source>
</evidence>
<dbReference type="PANTHER" id="PTHR24252">
    <property type="entry name" value="ACROSIN-RELATED"/>
    <property type="match status" value="1"/>
</dbReference>
<dbReference type="Proteomes" id="UP000085678">
    <property type="component" value="Unplaced"/>
</dbReference>
<evidence type="ECO:0000256" key="3">
    <source>
        <dbReference type="ARBA" id="ARBA00022825"/>
    </source>
</evidence>
<feature type="region of interest" description="Disordered" evidence="6">
    <location>
        <begin position="74"/>
        <end position="109"/>
    </location>
</feature>
<evidence type="ECO:0000259" key="8">
    <source>
        <dbReference type="PROSITE" id="PS50240"/>
    </source>
</evidence>
<evidence type="ECO:0000256" key="7">
    <source>
        <dbReference type="SAM" id="SignalP"/>
    </source>
</evidence>
<sequence>MLLMLGFLEVQVIWVVVLVGLNTAKGQQFKVCSDIAGGQCLDSNVATCNGGQWDHWAHCDGYWGIRCCVTGTTSQTTPPVTTPRTTSTPVGSTPVHGTSGTTTTAPDGNAECAALPGLRRNRVVGGKEAPPNRWPSVGSLHTIKYGQPMSSTHDCGATIIAPQWVVTAAHCVDSIYDDADDYQLVFGDHNQDQSSGREVIARVSRIIKHEQYQSDGPGFPNDIALLKLSQPVQFTRYIQPACLPTVNTVFTPSDECWILGWGETKGTGESNVLRELRLDITPNTNCSAMWSKYPHSGPRVWPFHICVGVGGNGTCNGDSGGPLMCKKGNQWMTVGVSSWAMRDCVTPGFPAVYSRITSYLPWIRHIIQQDTTTTPGAIFG</sequence>
<dbReference type="CDD" id="cd00190">
    <property type="entry name" value="Tryp_SPc"/>
    <property type="match status" value="1"/>
</dbReference>
<reference evidence="10" key="1">
    <citation type="submission" date="2025-08" db="UniProtKB">
        <authorList>
            <consortium name="RefSeq"/>
        </authorList>
    </citation>
    <scope>IDENTIFICATION</scope>
    <source>
        <tissue evidence="10">Gonads</tissue>
    </source>
</reference>
<dbReference type="STRING" id="7574.A0A1S3KH24"/>
<keyword evidence="3 5" id="KW-0720">Serine protease</keyword>
<dbReference type="InParanoid" id="A0A1S3KH24"/>
<dbReference type="AlphaFoldDB" id="A0A1S3KH24"/>
<keyword evidence="2 5" id="KW-0378">Hydrolase</keyword>
<dbReference type="PROSITE" id="PS00134">
    <property type="entry name" value="TRYPSIN_HIS"/>
    <property type="match status" value="1"/>
</dbReference>
<feature type="compositionally biased region" description="Low complexity" evidence="6">
    <location>
        <begin position="74"/>
        <end position="104"/>
    </location>
</feature>
<dbReference type="PANTHER" id="PTHR24252:SF7">
    <property type="entry name" value="HYALIN"/>
    <property type="match status" value="1"/>
</dbReference>
<dbReference type="Gene3D" id="2.40.10.10">
    <property type="entry name" value="Trypsin-like serine proteases"/>
    <property type="match status" value="1"/>
</dbReference>
<evidence type="ECO:0000313" key="9">
    <source>
        <dbReference type="Proteomes" id="UP000085678"/>
    </source>
</evidence>
<keyword evidence="7" id="KW-0732">Signal</keyword>
<evidence type="ECO:0000256" key="6">
    <source>
        <dbReference type="SAM" id="MobiDB-lite"/>
    </source>
</evidence>
<keyword evidence="4" id="KW-1015">Disulfide bond</keyword>
<dbReference type="RefSeq" id="XP_013421764.1">
    <property type="nucleotide sequence ID" value="XM_013566310.1"/>
</dbReference>